<dbReference type="PANTHER" id="PTHR43807">
    <property type="entry name" value="FI04487P"/>
    <property type="match status" value="1"/>
</dbReference>
<dbReference type="Proteomes" id="UP000297703">
    <property type="component" value="Unassembled WGS sequence"/>
</dbReference>
<evidence type="ECO:0000256" key="2">
    <source>
        <dbReference type="ARBA" id="ARBA00007441"/>
    </source>
</evidence>
<proteinExistence type="inferred from homology"/>
<evidence type="ECO:0000256" key="8">
    <source>
        <dbReference type="ARBA" id="ARBA00049325"/>
    </source>
</evidence>
<keyword evidence="4" id="KW-0808">Transferase</keyword>
<keyword evidence="11" id="KW-1185">Reference proteome</keyword>
<evidence type="ECO:0000256" key="1">
    <source>
        <dbReference type="ARBA" id="ARBA00001933"/>
    </source>
</evidence>
<evidence type="ECO:0000256" key="3">
    <source>
        <dbReference type="ARBA" id="ARBA00022576"/>
    </source>
</evidence>
<evidence type="ECO:0000313" key="10">
    <source>
        <dbReference type="EMBL" id="TFJ95428.1"/>
    </source>
</evidence>
<dbReference type="SUPFAM" id="SSF53383">
    <property type="entry name" value="PLP-dependent transferases"/>
    <property type="match status" value="1"/>
</dbReference>
<evidence type="ECO:0000256" key="6">
    <source>
        <dbReference type="ARBA" id="ARBA00024016"/>
    </source>
</evidence>
<comment type="catalytic activity">
    <reaction evidence="7">
        <text>L-kynurenine + 2-oxoglutarate = kynurenate + L-glutamate + H2O</text>
        <dbReference type="Rhea" id="RHEA:65560"/>
        <dbReference type="ChEBI" id="CHEBI:15377"/>
        <dbReference type="ChEBI" id="CHEBI:16810"/>
        <dbReference type="ChEBI" id="CHEBI:29985"/>
        <dbReference type="ChEBI" id="CHEBI:57959"/>
        <dbReference type="ChEBI" id="CHEBI:58454"/>
        <dbReference type="EC" id="2.6.1.7"/>
    </reaction>
    <physiologicalReaction direction="left-to-right" evidence="7">
        <dbReference type="Rhea" id="RHEA:65561"/>
    </physiologicalReaction>
</comment>
<keyword evidence="5" id="KW-0663">Pyridoxal phosphate</keyword>
<dbReference type="AlphaFoldDB" id="A0A4D9DEI9"/>
<dbReference type="InterPro" id="IPR015422">
    <property type="entry name" value="PyrdxlP-dep_Trfase_small"/>
</dbReference>
<dbReference type="Gene3D" id="3.40.640.10">
    <property type="entry name" value="Type I PLP-dependent aspartate aminotransferase-like (Major domain)"/>
    <property type="match status" value="1"/>
</dbReference>
<dbReference type="STRING" id="55544.A0A4D9DEI9"/>
<dbReference type="InterPro" id="IPR015424">
    <property type="entry name" value="PyrdxlP-dep_Trfase"/>
</dbReference>
<reference evidence="10 11" key="1">
    <citation type="submission" date="2019-04" db="EMBL/GenBank/DDBJ databases">
        <title>Draft genome of the big-headed turtle Platysternon megacephalum.</title>
        <authorList>
            <person name="Gong S."/>
        </authorList>
    </citation>
    <scope>NUCLEOTIDE SEQUENCE [LARGE SCALE GENOMIC DNA]</scope>
    <source>
        <strain evidence="10">DO16091913</strain>
        <tissue evidence="10">Muscle</tissue>
    </source>
</reference>
<dbReference type="PANTHER" id="PTHR43807:SF20">
    <property type="entry name" value="FI04487P"/>
    <property type="match status" value="1"/>
</dbReference>
<organism evidence="10 11">
    <name type="scientific">Platysternon megacephalum</name>
    <name type="common">big-headed turtle</name>
    <dbReference type="NCBI Taxonomy" id="55544"/>
    <lineage>
        <taxon>Eukaryota</taxon>
        <taxon>Metazoa</taxon>
        <taxon>Chordata</taxon>
        <taxon>Craniata</taxon>
        <taxon>Vertebrata</taxon>
        <taxon>Euteleostomi</taxon>
        <taxon>Archelosauria</taxon>
        <taxon>Testudinata</taxon>
        <taxon>Testudines</taxon>
        <taxon>Cryptodira</taxon>
        <taxon>Durocryptodira</taxon>
        <taxon>Testudinoidea</taxon>
        <taxon>Platysternidae</taxon>
        <taxon>Platysternon</taxon>
    </lineage>
</organism>
<protein>
    <submittedName>
        <fullName evidence="10">Tetraspanin-1</fullName>
    </submittedName>
</protein>
<evidence type="ECO:0000256" key="5">
    <source>
        <dbReference type="ARBA" id="ARBA00022898"/>
    </source>
</evidence>
<evidence type="ECO:0000259" key="9">
    <source>
        <dbReference type="Pfam" id="PF00155"/>
    </source>
</evidence>
<feature type="domain" description="Aminotransferase class I/classII large" evidence="9">
    <location>
        <begin position="9"/>
        <end position="228"/>
    </location>
</feature>
<dbReference type="EMBL" id="QXTE01006971">
    <property type="protein sequence ID" value="TFJ95428.1"/>
    <property type="molecule type" value="Genomic_DNA"/>
</dbReference>
<evidence type="ECO:0000256" key="4">
    <source>
        <dbReference type="ARBA" id="ARBA00022679"/>
    </source>
</evidence>
<dbReference type="GO" id="GO:0030170">
    <property type="term" value="F:pyridoxal phosphate binding"/>
    <property type="evidence" value="ECO:0007669"/>
    <property type="project" value="InterPro"/>
</dbReference>
<evidence type="ECO:0000256" key="7">
    <source>
        <dbReference type="ARBA" id="ARBA00047478"/>
    </source>
</evidence>
<dbReference type="GO" id="GO:0005737">
    <property type="term" value="C:cytoplasm"/>
    <property type="evidence" value="ECO:0007669"/>
    <property type="project" value="TreeGrafter"/>
</dbReference>
<gene>
    <name evidence="10" type="ORF">DR999_PMT23013</name>
</gene>
<dbReference type="Gene3D" id="3.90.1150.10">
    <property type="entry name" value="Aspartate Aminotransferase, domain 1"/>
    <property type="match status" value="1"/>
</dbReference>
<dbReference type="InterPro" id="IPR004839">
    <property type="entry name" value="Aminotransferase_I/II_large"/>
</dbReference>
<comment type="caution">
    <text evidence="10">The sequence shown here is derived from an EMBL/GenBank/DDBJ whole genome shotgun (WGS) entry which is preliminary data.</text>
</comment>
<comment type="cofactor">
    <cofactor evidence="1">
        <name>pyridoxal 5'-phosphate</name>
        <dbReference type="ChEBI" id="CHEBI:597326"/>
    </cofactor>
</comment>
<comment type="similarity">
    <text evidence="2">Belongs to the class-I pyridoxal-phosphate-dependent aminotransferase family.</text>
</comment>
<dbReference type="OrthoDB" id="2414662at2759"/>
<dbReference type="CDD" id="cd00609">
    <property type="entry name" value="AAT_like"/>
    <property type="match status" value="1"/>
</dbReference>
<dbReference type="InterPro" id="IPR051326">
    <property type="entry name" value="Kynurenine-oxoglutarate_AT"/>
</dbReference>
<reference evidence="10 11" key="2">
    <citation type="submission" date="2019-04" db="EMBL/GenBank/DDBJ databases">
        <title>The genome sequence of big-headed turtle.</title>
        <authorList>
            <person name="Gong S."/>
        </authorList>
    </citation>
    <scope>NUCLEOTIDE SEQUENCE [LARGE SCALE GENOMIC DNA]</scope>
    <source>
        <strain evidence="10">DO16091913</strain>
        <tissue evidence="10">Muscle</tissue>
    </source>
</reference>
<accession>A0A4D9DEI9</accession>
<sequence length="233" mass="25189">MLREVCTPRTRAIIVNTPWNPLGRAFSAEEWAAVATVAAEHDASVVSDEAYDHCVLDGGRHAGVLASAVPEDRRIKVGSFSKSLCATGWRVGYIVASAETSRRIRTVHQFSSFCANSVVQEAVREVLAGPFAQIRREVNERFADNVEVFASALEGHGFAVTRPTHGFFVLADVGEHGQDWVERMLANGGVAGLPVATFCGDAPGAWDSVIRFALCKRPETIQEAATRLAARLP</sequence>
<name>A0A4D9DEI9_9SAUR</name>
<keyword evidence="3" id="KW-0032">Aminotransferase</keyword>
<comment type="catalytic activity">
    <reaction evidence="8">
        <text>an S-substituted L-cysteine + H2O = a thiol + pyruvate + NH4(+)</text>
        <dbReference type="Rhea" id="RHEA:18121"/>
        <dbReference type="ChEBI" id="CHEBI:15361"/>
        <dbReference type="ChEBI" id="CHEBI:15377"/>
        <dbReference type="ChEBI" id="CHEBI:28938"/>
        <dbReference type="ChEBI" id="CHEBI:29256"/>
        <dbReference type="ChEBI" id="CHEBI:58717"/>
        <dbReference type="EC" id="4.4.1.13"/>
    </reaction>
    <physiologicalReaction direction="left-to-right" evidence="8">
        <dbReference type="Rhea" id="RHEA:18122"/>
    </physiologicalReaction>
</comment>
<evidence type="ECO:0000313" key="11">
    <source>
        <dbReference type="Proteomes" id="UP000297703"/>
    </source>
</evidence>
<dbReference type="InterPro" id="IPR015421">
    <property type="entry name" value="PyrdxlP-dep_Trfase_major"/>
</dbReference>
<dbReference type="Pfam" id="PF00155">
    <property type="entry name" value="Aminotran_1_2"/>
    <property type="match status" value="1"/>
</dbReference>
<dbReference type="GO" id="GO:0047804">
    <property type="term" value="F:cysteine-S-conjugate beta-lyase activity"/>
    <property type="evidence" value="ECO:0007669"/>
    <property type="project" value="UniProtKB-EC"/>
</dbReference>
<dbReference type="GO" id="GO:0016212">
    <property type="term" value="F:kynurenine-oxoglutarate transaminase activity"/>
    <property type="evidence" value="ECO:0007669"/>
    <property type="project" value="UniProtKB-EC"/>
</dbReference>
<comment type="pathway">
    <text evidence="6">Amino-acid degradation; L-kynurenine degradation; kynurenate from L-kynurenine: step 1/2.</text>
</comment>